<evidence type="ECO:0000313" key="9">
    <source>
        <dbReference type="EMBL" id="NBC73224.1"/>
    </source>
</evidence>
<gene>
    <name evidence="9" type="ORF">GT003_30045</name>
</gene>
<evidence type="ECO:0000256" key="2">
    <source>
        <dbReference type="ARBA" id="ARBA00022448"/>
    </source>
</evidence>
<dbReference type="PANTHER" id="PTHR43744:SF9">
    <property type="entry name" value="POLYGALACTURONAN_RHAMNOGALACTURONAN TRANSPORT SYSTEM PERMEASE PROTEIN YTCP"/>
    <property type="match status" value="1"/>
</dbReference>
<dbReference type="Gene3D" id="1.10.3720.10">
    <property type="entry name" value="MetI-like"/>
    <property type="match status" value="1"/>
</dbReference>
<dbReference type="EMBL" id="JAAAMU010000028">
    <property type="protein sequence ID" value="NBC73224.1"/>
    <property type="molecule type" value="Genomic_DNA"/>
</dbReference>
<feature type="transmembrane region" description="Helical" evidence="7">
    <location>
        <begin position="108"/>
        <end position="127"/>
    </location>
</feature>
<dbReference type="InterPro" id="IPR000515">
    <property type="entry name" value="MetI-like"/>
</dbReference>
<feature type="transmembrane region" description="Helical" evidence="7">
    <location>
        <begin position="139"/>
        <end position="160"/>
    </location>
</feature>
<comment type="caution">
    <text evidence="9">The sequence shown here is derived from an EMBL/GenBank/DDBJ whole genome shotgun (WGS) entry which is preliminary data.</text>
</comment>
<keyword evidence="3" id="KW-1003">Cell membrane</keyword>
<feature type="transmembrane region" description="Helical" evidence="7">
    <location>
        <begin position="254"/>
        <end position="275"/>
    </location>
</feature>
<evidence type="ECO:0000313" key="10">
    <source>
        <dbReference type="Proteomes" id="UP000558113"/>
    </source>
</evidence>
<organism evidence="9 10">
    <name type="scientific">Paenibacillus sacheonensis</name>
    <dbReference type="NCBI Taxonomy" id="742054"/>
    <lineage>
        <taxon>Bacteria</taxon>
        <taxon>Bacillati</taxon>
        <taxon>Bacillota</taxon>
        <taxon>Bacilli</taxon>
        <taxon>Bacillales</taxon>
        <taxon>Paenibacillaceae</taxon>
        <taxon>Paenibacillus</taxon>
    </lineage>
</organism>
<dbReference type="Pfam" id="PF00528">
    <property type="entry name" value="BPD_transp_1"/>
    <property type="match status" value="1"/>
</dbReference>
<keyword evidence="5 7" id="KW-1133">Transmembrane helix</keyword>
<dbReference type="InterPro" id="IPR035906">
    <property type="entry name" value="MetI-like_sf"/>
</dbReference>
<proteinExistence type="inferred from homology"/>
<keyword evidence="10" id="KW-1185">Reference proteome</keyword>
<evidence type="ECO:0000256" key="3">
    <source>
        <dbReference type="ARBA" id="ARBA00022475"/>
    </source>
</evidence>
<feature type="domain" description="ABC transmembrane type-1" evidence="8">
    <location>
        <begin position="72"/>
        <end position="269"/>
    </location>
</feature>
<dbReference type="AlphaFoldDB" id="A0A7X4YX65"/>
<dbReference type="PROSITE" id="PS50928">
    <property type="entry name" value="ABC_TM1"/>
    <property type="match status" value="1"/>
</dbReference>
<dbReference type="SUPFAM" id="SSF161098">
    <property type="entry name" value="MetI-like"/>
    <property type="match status" value="1"/>
</dbReference>
<feature type="transmembrane region" description="Helical" evidence="7">
    <location>
        <begin position="181"/>
        <end position="206"/>
    </location>
</feature>
<evidence type="ECO:0000256" key="5">
    <source>
        <dbReference type="ARBA" id="ARBA00022989"/>
    </source>
</evidence>
<dbReference type="OrthoDB" id="157184at2"/>
<name>A0A7X4YX65_9BACL</name>
<accession>A0A7X4YX65</accession>
<feature type="transmembrane region" description="Helical" evidence="7">
    <location>
        <begin position="72"/>
        <end position="96"/>
    </location>
</feature>
<evidence type="ECO:0000256" key="7">
    <source>
        <dbReference type="RuleBase" id="RU363032"/>
    </source>
</evidence>
<dbReference type="GO" id="GO:0005886">
    <property type="term" value="C:plasma membrane"/>
    <property type="evidence" value="ECO:0007669"/>
    <property type="project" value="UniProtKB-SubCell"/>
</dbReference>
<dbReference type="CDD" id="cd06261">
    <property type="entry name" value="TM_PBP2"/>
    <property type="match status" value="1"/>
</dbReference>
<evidence type="ECO:0000256" key="1">
    <source>
        <dbReference type="ARBA" id="ARBA00004651"/>
    </source>
</evidence>
<keyword evidence="4 7" id="KW-0812">Transmembrane</keyword>
<reference evidence="9 10" key="1">
    <citation type="submission" date="2020-01" db="EMBL/GenBank/DDBJ databases">
        <title>Paenibacillus soybeanensis sp. nov. isolated from the nodules of soybean (Glycine max(L.) Merr).</title>
        <authorList>
            <person name="Wang H."/>
        </authorList>
    </citation>
    <scope>NUCLEOTIDE SEQUENCE [LARGE SCALE GENOMIC DNA]</scope>
    <source>
        <strain evidence="9 10">DSM 23054</strain>
    </source>
</reference>
<evidence type="ECO:0000256" key="4">
    <source>
        <dbReference type="ARBA" id="ARBA00022692"/>
    </source>
</evidence>
<comment type="similarity">
    <text evidence="7">Belongs to the binding-protein-dependent transport system permease family.</text>
</comment>
<sequence>MIQSQKRFNLFVHLFFIVLCAIVVVPFIMILAASFSQELGIIRHGYWIWPRGLSLDAYHLLAKNSQQLIRSYTVTIITTAAGTVLGLWLMTTLGYAISRRDYKYGNGLSFYIFFTMLFRGGLVPSYILVTQWLHMKDTIYALFVPVLVNAFYVLMLKGFLRSIPDALYECAKLDGAGEFTIFTRIVIPLATPAIATVGLLMALQFWNDWFSSLLYTDSPSLLTLQAMLQKMLTNMQFLSVIKPVSMSSGALPQATFRMAVCVVAVGPLLLVFPFFQRFFTKGLTVGAVKG</sequence>
<dbReference type="RefSeq" id="WP_161704993.1">
    <property type="nucleotide sequence ID" value="NZ_JAAAMU010000028.1"/>
</dbReference>
<comment type="subcellular location">
    <subcellularLocation>
        <location evidence="1 7">Cell membrane</location>
        <topology evidence="1 7">Multi-pass membrane protein</topology>
    </subcellularLocation>
</comment>
<evidence type="ECO:0000256" key="6">
    <source>
        <dbReference type="ARBA" id="ARBA00023136"/>
    </source>
</evidence>
<feature type="transmembrane region" description="Helical" evidence="7">
    <location>
        <begin position="12"/>
        <end position="35"/>
    </location>
</feature>
<dbReference type="GO" id="GO:0055085">
    <property type="term" value="P:transmembrane transport"/>
    <property type="evidence" value="ECO:0007669"/>
    <property type="project" value="InterPro"/>
</dbReference>
<evidence type="ECO:0000259" key="8">
    <source>
        <dbReference type="PROSITE" id="PS50928"/>
    </source>
</evidence>
<keyword evidence="6 7" id="KW-0472">Membrane</keyword>
<dbReference type="Proteomes" id="UP000558113">
    <property type="component" value="Unassembled WGS sequence"/>
</dbReference>
<keyword evidence="2 7" id="KW-0813">Transport</keyword>
<protein>
    <submittedName>
        <fullName evidence="9">ABC transporter permease subunit</fullName>
    </submittedName>
</protein>
<dbReference type="PANTHER" id="PTHR43744">
    <property type="entry name" value="ABC TRANSPORTER PERMEASE PROTEIN MG189-RELATED-RELATED"/>
    <property type="match status" value="1"/>
</dbReference>